<dbReference type="GeneID" id="17250913"/>
<dbReference type="EnsemblProtists" id="EOD04762">
    <property type="protein sequence ID" value="EOD04762"/>
    <property type="gene ID" value="EMIHUDRAFT_250461"/>
</dbReference>
<proteinExistence type="predicted"/>
<reference evidence="1" key="2">
    <citation type="submission" date="2024-10" db="UniProtKB">
        <authorList>
            <consortium name="EnsemblProtists"/>
        </authorList>
    </citation>
    <scope>IDENTIFICATION</scope>
</reference>
<reference evidence="2" key="1">
    <citation type="journal article" date="2013" name="Nature">
        <title>Pan genome of the phytoplankton Emiliania underpins its global distribution.</title>
        <authorList>
            <person name="Read B.A."/>
            <person name="Kegel J."/>
            <person name="Klute M.J."/>
            <person name="Kuo A."/>
            <person name="Lefebvre S.C."/>
            <person name="Maumus F."/>
            <person name="Mayer C."/>
            <person name="Miller J."/>
            <person name="Monier A."/>
            <person name="Salamov A."/>
            <person name="Young J."/>
            <person name="Aguilar M."/>
            <person name="Claverie J.M."/>
            <person name="Frickenhaus S."/>
            <person name="Gonzalez K."/>
            <person name="Herman E.K."/>
            <person name="Lin Y.C."/>
            <person name="Napier J."/>
            <person name="Ogata H."/>
            <person name="Sarno A.F."/>
            <person name="Shmutz J."/>
            <person name="Schroeder D."/>
            <person name="de Vargas C."/>
            <person name="Verret F."/>
            <person name="von Dassow P."/>
            <person name="Valentin K."/>
            <person name="Van de Peer Y."/>
            <person name="Wheeler G."/>
            <person name="Dacks J.B."/>
            <person name="Delwiche C.F."/>
            <person name="Dyhrman S.T."/>
            <person name="Glockner G."/>
            <person name="John U."/>
            <person name="Richards T."/>
            <person name="Worden A.Z."/>
            <person name="Zhang X."/>
            <person name="Grigoriev I.V."/>
            <person name="Allen A.E."/>
            <person name="Bidle K."/>
            <person name="Borodovsky M."/>
            <person name="Bowler C."/>
            <person name="Brownlee C."/>
            <person name="Cock J.M."/>
            <person name="Elias M."/>
            <person name="Gladyshev V.N."/>
            <person name="Groth M."/>
            <person name="Guda C."/>
            <person name="Hadaegh A."/>
            <person name="Iglesias-Rodriguez M.D."/>
            <person name="Jenkins J."/>
            <person name="Jones B.M."/>
            <person name="Lawson T."/>
            <person name="Leese F."/>
            <person name="Lindquist E."/>
            <person name="Lobanov A."/>
            <person name="Lomsadze A."/>
            <person name="Malik S.B."/>
            <person name="Marsh M.E."/>
            <person name="Mackinder L."/>
            <person name="Mock T."/>
            <person name="Mueller-Roeber B."/>
            <person name="Pagarete A."/>
            <person name="Parker M."/>
            <person name="Probert I."/>
            <person name="Quesneville H."/>
            <person name="Raines C."/>
            <person name="Rensing S.A."/>
            <person name="Riano-Pachon D.M."/>
            <person name="Richier S."/>
            <person name="Rokitta S."/>
            <person name="Shiraiwa Y."/>
            <person name="Soanes D.M."/>
            <person name="van der Giezen M."/>
            <person name="Wahlund T.M."/>
            <person name="Williams B."/>
            <person name="Wilson W."/>
            <person name="Wolfe G."/>
            <person name="Wurch L.L."/>
        </authorList>
    </citation>
    <scope>NUCLEOTIDE SEQUENCE</scope>
</reference>
<protein>
    <submittedName>
        <fullName evidence="1">Uncharacterized protein</fullName>
    </submittedName>
</protein>
<dbReference type="AlphaFoldDB" id="A0A0D3I0H7"/>
<keyword evidence="2" id="KW-1185">Reference proteome</keyword>
<evidence type="ECO:0000313" key="1">
    <source>
        <dbReference type="EnsemblProtists" id="EOD04762"/>
    </source>
</evidence>
<dbReference type="Proteomes" id="UP000013827">
    <property type="component" value="Unassembled WGS sequence"/>
</dbReference>
<dbReference type="RefSeq" id="XP_005757191.1">
    <property type="nucleotide sequence ID" value="XM_005757134.1"/>
</dbReference>
<dbReference type="KEGG" id="ehx:EMIHUDRAFT_250461"/>
<evidence type="ECO:0000313" key="2">
    <source>
        <dbReference type="Proteomes" id="UP000013827"/>
    </source>
</evidence>
<dbReference type="HOGENOM" id="CLU_2611061_0_0_1"/>
<name>A0A0D3I0H7_EMIH1</name>
<accession>A0A0D3I0H7</accession>
<dbReference type="PaxDb" id="2903-EOD04762"/>
<organism evidence="1 2">
    <name type="scientific">Emiliania huxleyi (strain CCMP1516)</name>
    <dbReference type="NCBI Taxonomy" id="280463"/>
    <lineage>
        <taxon>Eukaryota</taxon>
        <taxon>Haptista</taxon>
        <taxon>Haptophyta</taxon>
        <taxon>Prymnesiophyceae</taxon>
        <taxon>Isochrysidales</taxon>
        <taxon>Noelaerhabdaceae</taxon>
        <taxon>Emiliania</taxon>
    </lineage>
</organism>
<sequence length="79" mass="8063">MSLTQDASTGDTVIVVSCYVEGLKVGDFIALNGANYEVVGLAVPSGRRRLTAALPITLATALTGAVSSGDLECVCEFLA</sequence>